<accession>A0A5F8HEI5</accession>
<dbReference type="GO" id="GO:0009897">
    <property type="term" value="C:external side of plasma membrane"/>
    <property type="evidence" value="ECO:0000318"/>
    <property type="project" value="GO_Central"/>
</dbReference>
<dbReference type="FunCoup" id="A0A5F8HEI5">
    <property type="interactions" value="18"/>
</dbReference>
<dbReference type="InterPro" id="IPR003599">
    <property type="entry name" value="Ig_sub"/>
</dbReference>
<keyword evidence="8" id="KW-1185">Reference proteome</keyword>
<dbReference type="Proteomes" id="UP000002280">
    <property type="component" value="Chromosome 2"/>
</dbReference>
<dbReference type="GO" id="GO:0042110">
    <property type="term" value="P:T cell activation"/>
    <property type="evidence" value="ECO:0000318"/>
    <property type="project" value="GO_Central"/>
</dbReference>
<evidence type="ECO:0000256" key="4">
    <source>
        <dbReference type="ARBA" id="ARBA00023180"/>
    </source>
</evidence>
<keyword evidence="2 5" id="KW-0732">Signal</keyword>
<dbReference type="InParanoid" id="A0A5F8HEI5"/>
<dbReference type="CDD" id="cd16842">
    <property type="entry name" value="Ig_SLAM-like_N"/>
    <property type="match status" value="1"/>
</dbReference>
<dbReference type="GeneTree" id="ENSGT01030000234540"/>
<dbReference type="PROSITE" id="PS50835">
    <property type="entry name" value="IG_LIKE"/>
    <property type="match status" value="1"/>
</dbReference>
<sequence length="386" mass="43623">MAWMKVPPWLFFLVLLGPQEGKGQSGEQEELDSKELMLVLGESVSLPVNIEEGEEIEKIIWSFHSTLAVIQQEAMKEPSISIVPDPRYNVIVNISDHTYSLHISNLSKEDEGTYRAEMNFEGFPGTITQKFILRVYRRLPKPKVTVILEISEESVCNVTLKCHVDGKGDEEEFSWTSLDPGAIVSDGGSVLHLSWRPGDSDWTSTCIVRNPVSFSSHSLPVEQFCTGNWLHCHLPRTPRKYPEQSSFRENGPPLPLVLFSQQHLLSSEDYFKLSWEKLSPPPHISHSAPTLTQISTLNHPVPFSHLMPRNRPPDASLSISQVSYLSGDLSSVLGILQFPSQWDSSLSLGSKFLGRESAEFREFPVKKYQLVWTERLWYGGMFLSPL</sequence>
<dbReference type="SUPFAM" id="SSF48726">
    <property type="entry name" value="Immunoglobulin"/>
    <property type="match status" value="2"/>
</dbReference>
<evidence type="ECO:0000256" key="5">
    <source>
        <dbReference type="SAM" id="SignalP"/>
    </source>
</evidence>
<dbReference type="InterPro" id="IPR013106">
    <property type="entry name" value="Ig_V-set"/>
</dbReference>
<feature type="chain" id="PRO_5023863119" evidence="5">
    <location>
        <begin position="24"/>
        <end position="386"/>
    </location>
</feature>
<dbReference type="SMART" id="SM00409">
    <property type="entry name" value="IG"/>
    <property type="match status" value="1"/>
</dbReference>
<protein>
    <submittedName>
        <fullName evidence="7">SLAM family member 9</fullName>
    </submittedName>
</protein>
<name>A0A5F8HEI5_MONDO</name>
<dbReference type="Pfam" id="PF07686">
    <property type="entry name" value="V-set"/>
    <property type="match status" value="1"/>
</dbReference>
<feature type="signal peptide" evidence="5">
    <location>
        <begin position="1"/>
        <end position="23"/>
    </location>
</feature>
<dbReference type="PANTHER" id="PTHR12080">
    <property type="entry name" value="SIGNALING LYMPHOCYTIC ACTIVATION MOLECULE"/>
    <property type="match status" value="1"/>
</dbReference>
<evidence type="ECO:0000256" key="3">
    <source>
        <dbReference type="ARBA" id="ARBA00023136"/>
    </source>
</evidence>
<evidence type="ECO:0000256" key="1">
    <source>
        <dbReference type="ARBA" id="ARBA00004370"/>
    </source>
</evidence>
<evidence type="ECO:0000313" key="7">
    <source>
        <dbReference type="Ensembl" id="ENSMODP00000057915.1"/>
    </source>
</evidence>
<dbReference type="InterPro" id="IPR007110">
    <property type="entry name" value="Ig-like_dom"/>
</dbReference>
<dbReference type="Bgee" id="ENSMODG00000010009">
    <property type="expression patterns" value="Expressed in lung and 10 other cell types or tissues"/>
</dbReference>
<reference evidence="7" key="2">
    <citation type="submission" date="2025-08" db="UniProtKB">
        <authorList>
            <consortium name="Ensembl"/>
        </authorList>
    </citation>
    <scope>IDENTIFICATION</scope>
</reference>
<feature type="domain" description="Ig-like" evidence="6">
    <location>
        <begin position="142"/>
        <end position="222"/>
    </location>
</feature>
<dbReference type="InterPro" id="IPR015631">
    <property type="entry name" value="CD2/SLAM_rcpt"/>
</dbReference>
<dbReference type="AlphaFoldDB" id="A0A5F8HEI5"/>
<organism evidence="7 8">
    <name type="scientific">Monodelphis domestica</name>
    <name type="common">Gray short-tailed opossum</name>
    <dbReference type="NCBI Taxonomy" id="13616"/>
    <lineage>
        <taxon>Eukaryota</taxon>
        <taxon>Metazoa</taxon>
        <taxon>Chordata</taxon>
        <taxon>Craniata</taxon>
        <taxon>Vertebrata</taxon>
        <taxon>Euteleostomi</taxon>
        <taxon>Mammalia</taxon>
        <taxon>Metatheria</taxon>
        <taxon>Didelphimorphia</taxon>
        <taxon>Didelphidae</taxon>
        <taxon>Monodelphis</taxon>
    </lineage>
</organism>
<dbReference type="STRING" id="13616.ENSMODP00000057915"/>
<dbReference type="InterPro" id="IPR013783">
    <property type="entry name" value="Ig-like_fold"/>
</dbReference>
<keyword evidence="4" id="KW-0325">Glycoprotein</keyword>
<evidence type="ECO:0000259" key="6">
    <source>
        <dbReference type="PROSITE" id="PS50835"/>
    </source>
</evidence>
<keyword evidence="3" id="KW-0472">Membrane</keyword>
<evidence type="ECO:0000313" key="8">
    <source>
        <dbReference type="Proteomes" id="UP000002280"/>
    </source>
</evidence>
<proteinExistence type="predicted"/>
<comment type="subcellular location">
    <subcellularLocation>
        <location evidence="1">Membrane</location>
    </subcellularLocation>
</comment>
<dbReference type="Gene3D" id="2.60.40.10">
    <property type="entry name" value="Immunoglobulins"/>
    <property type="match status" value="2"/>
</dbReference>
<dbReference type="PANTHER" id="PTHR12080:SF18">
    <property type="entry name" value="SLAM FAMILY MEMBER 9"/>
    <property type="match status" value="1"/>
</dbReference>
<dbReference type="GO" id="GO:0006955">
    <property type="term" value="P:immune response"/>
    <property type="evidence" value="ECO:0000318"/>
    <property type="project" value="GO_Central"/>
</dbReference>
<evidence type="ECO:0000256" key="2">
    <source>
        <dbReference type="ARBA" id="ARBA00022729"/>
    </source>
</evidence>
<dbReference type="Ensembl" id="ENSMODT00000067397.1">
    <property type="protein sequence ID" value="ENSMODP00000057915.1"/>
    <property type="gene ID" value="ENSMODG00000010009.4"/>
</dbReference>
<gene>
    <name evidence="7" type="primary">SLAMF9</name>
</gene>
<reference evidence="7 8" key="1">
    <citation type="journal article" date="2007" name="Nature">
        <title>Genome of the marsupial Monodelphis domestica reveals innovation in non-coding sequences.</title>
        <authorList>
            <person name="Mikkelsen T.S."/>
            <person name="Wakefield M.J."/>
            <person name="Aken B."/>
            <person name="Amemiya C.T."/>
            <person name="Chang J.L."/>
            <person name="Duke S."/>
            <person name="Garber M."/>
            <person name="Gentles A.J."/>
            <person name="Goodstadt L."/>
            <person name="Heger A."/>
            <person name="Jurka J."/>
            <person name="Kamal M."/>
            <person name="Mauceli E."/>
            <person name="Searle S.M."/>
            <person name="Sharpe T."/>
            <person name="Baker M.L."/>
            <person name="Batzer M.A."/>
            <person name="Benos P.V."/>
            <person name="Belov K."/>
            <person name="Clamp M."/>
            <person name="Cook A."/>
            <person name="Cuff J."/>
            <person name="Das R."/>
            <person name="Davidow L."/>
            <person name="Deakin J.E."/>
            <person name="Fazzari M.J."/>
            <person name="Glass J.L."/>
            <person name="Grabherr M."/>
            <person name="Greally J.M."/>
            <person name="Gu W."/>
            <person name="Hore T.A."/>
            <person name="Huttley G.A."/>
            <person name="Kleber M."/>
            <person name="Jirtle R.L."/>
            <person name="Koina E."/>
            <person name="Lee J.T."/>
            <person name="Mahony S."/>
            <person name="Marra M.A."/>
            <person name="Miller R.D."/>
            <person name="Nicholls R.D."/>
            <person name="Oda M."/>
            <person name="Papenfuss A.T."/>
            <person name="Parra Z.E."/>
            <person name="Pollock D.D."/>
            <person name="Ray D.A."/>
            <person name="Schein J.E."/>
            <person name="Speed T.P."/>
            <person name="Thompson K."/>
            <person name="VandeBerg J.L."/>
            <person name="Wade C.M."/>
            <person name="Walker J.A."/>
            <person name="Waters P.D."/>
            <person name="Webber C."/>
            <person name="Weidman J.R."/>
            <person name="Xie X."/>
            <person name="Zody M.C."/>
            <person name="Baldwin J."/>
            <person name="Abdouelleil A."/>
            <person name="Abdulkadir J."/>
            <person name="Abebe A."/>
            <person name="Abera B."/>
            <person name="Abreu J."/>
            <person name="Acer S.C."/>
            <person name="Aftuck L."/>
            <person name="Alexander A."/>
            <person name="An P."/>
            <person name="Anderson E."/>
            <person name="Anderson S."/>
            <person name="Arachi H."/>
            <person name="Azer M."/>
            <person name="Bachantsang P."/>
            <person name="Barry A."/>
            <person name="Bayul T."/>
            <person name="Berlin A."/>
            <person name="Bessette D."/>
            <person name="Bloom T."/>
            <person name="Bloom T."/>
            <person name="Boguslavskiy L."/>
            <person name="Bonnet C."/>
            <person name="Boukhgalter B."/>
            <person name="Bourzgui I."/>
            <person name="Brown A."/>
            <person name="Cahill P."/>
            <person name="Channer S."/>
            <person name="Cheshatsang Y."/>
            <person name="Chuda L."/>
            <person name="Citroen M."/>
            <person name="Collymore A."/>
            <person name="Cooke P."/>
            <person name="Costello M."/>
            <person name="D'Aco K."/>
            <person name="Daza R."/>
            <person name="De Haan G."/>
            <person name="DeGray S."/>
            <person name="DeMaso C."/>
            <person name="Dhargay N."/>
            <person name="Dooley K."/>
            <person name="Dooley E."/>
            <person name="Doricent M."/>
            <person name="Dorje P."/>
            <person name="Dorjee K."/>
            <person name="Dupes A."/>
            <person name="Elong R."/>
            <person name="Falk J."/>
            <person name="Farina A."/>
            <person name="Faro S."/>
            <person name="Ferguson D."/>
            <person name="Fisher S."/>
            <person name="Foley C.D."/>
            <person name="Franke A."/>
            <person name="Friedrich D."/>
            <person name="Gadbois L."/>
            <person name="Gearin G."/>
            <person name="Gearin C.R."/>
            <person name="Giannoukos G."/>
            <person name="Goode T."/>
            <person name="Graham J."/>
            <person name="Grandbois E."/>
            <person name="Grewal S."/>
            <person name="Gyaltsen K."/>
            <person name="Hafez N."/>
            <person name="Hagos B."/>
            <person name="Hall J."/>
            <person name="Henson C."/>
            <person name="Hollinger A."/>
            <person name="Honan T."/>
            <person name="Huard M.D."/>
            <person name="Hughes L."/>
            <person name="Hurhula B."/>
            <person name="Husby M.E."/>
            <person name="Kamat A."/>
            <person name="Kanga B."/>
            <person name="Kashin S."/>
            <person name="Khazanovich D."/>
            <person name="Kisner P."/>
            <person name="Lance K."/>
            <person name="Lara M."/>
            <person name="Lee W."/>
            <person name="Lennon N."/>
            <person name="Letendre F."/>
            <person name="LeVine R."/>
            <person name="Lipovsky A."/>
            <person name="Liu X."/>
            <person name="Liu J."/>
            <person name="Liu S."/>
            <person name="Lokyitsang T."/>
            <person name="Lokyitsang Y."/>
            <person name="Lubonja R."/>
            <person name="Lui A."/>
            <person name="MacDonald P."/>
            <person name="Magnisalis V."/>
            <person name="Maru K."/>
            <person name="Matthews C."/>
            <person name="McCusker W."/>
            <person name="McDonough S."/>
            <person name="Mehta T."/>
            <person name="Meldrim J."/>
            <person name="Meneus L."/>
            <person name="Mihai O."/>
            <person name="Mihalev A."/>
            <person name="Mihova T."/>
            <person name="Mittelman R."/>
            <person name="Mlenga V."/>
            <person name="Montmayeur A."/>
            <person name="Mulrain L."/>
            <person name="Navidi A."/>
            <person name="Naylor J."/>
            <person name="Negash T."/>
            <person name="Nguyen T."/>
            <person name="Nguyen N."/>
            <person name="Nicol R."/>
            <person name="Norbu C."/>
            <person name="Norbu N."/>
            <person name="Novod N."/>
            <person name="O'Neill B."/>
            <person name="Osman S."/>
            <person name="Markiewicz E."/>
            <person name="Oyono O.L."/>
            <person name="Patti C."/>
            <person name="Phunkhang P."/>
            <person name="Pierre F."/>
            <person name="Priest M."/>
            <person name="Raghuraman S."/>
            <person name="Rege F."/>
            <person name="Reyes R."/>
            <person name="Rise C."/>
            <person name="Rogov P."/>
            <person name="Ross K."/>
            <person name="Ryan E."/>
            <person name="Settipalli S."/>
            <person name="Shea T."/>
            <person name="Sherpa N."/>
            <person name="Shi L."/>
            <person name="Shih D."/>
            <person name="Sparrow T."/>
            <person name="Spaulding J."/>
            <person name="Stalker J."/>
            <person name="Stange-Thomann N."/>
            <person name="Stavropoulos S."/>
            <person name="Stone C."/>
            <person name="Strader C."/>
            <person name="Tesfaye S."/>
            <person name="Thomson T."/>
            <person name="Thoulutsang Y."/>
            <person name="Thoulutsang D."/>
            <person name="Topham K."/>
            <person name="Topping I."/>
            <person name="Tsamla T."/>
            <person name="Vassiliev H."/>
            <person name="Vo A."/>
            <person name="Wangchuk T."/>
            <person name="Wangdi T."/>
            <person name="Weiand M."/>
            <person name="Wilkinson J."/>
            <person name="Wilson A."/>
            <person name="Yadav S."/>
            <person name="Young G."/>
            <person name="Yu Q."/>
            <person name="Zembek L."/>
            <person name="Zhong D."/>
            <person name="Zimmer A."/>
            <person name="Zwirko Z."/>
            <person name="Jaffe D.B."/>
            <person name="Alvarez P."/>
            <person name="Brockman W."/>
            <person name="Butler J."/>
            <person name="Chin C."/>
            <person name="Gnerre S."/>
            <person name="MacCallum I."/>
            <person name="Graves J.A."/>
            <person name="Ponting C.P."/>
            <person name="Breen M."/>
            <person name="Samollow P.B."/>
            <person name="Lander E.S."/>
            <person name="Lindblad-Toh K."/>
        </authorList>
    </citation>
    <scope>NUCLEOTIDE SEQUENCE [LARGE SCALE GENOMIC DNA]</scope>
</reference>
<dbReference type="InterPro" id="IPR036179">
    <property type="entry name" value="Ig-like_dom_sf"/>
</dbReference>
<reference evidence="7" key="3">
    <citation type="submission" date="2025-09" db="UniProtKB">
        <authorList>
            <consortium name="Ensembl"/>
        </authorList>
    </citation>
    <scope>IDENTIFICATION</scope>
</reference>